<dbReference type="Proteomes" id="UP000007845">
    <property type="component" value="Chromosome"/>
</dbReference>
<sequence>MLWYAHRIYTREFLAAGLRDLCRSAQATKRGMTLVAGAAVLVMIAAQASIIYGL</sequence>
<keyword evidence="1" id="KW-0812">Transmembrane</keyword>
<keyword evidence="1" id="KW-1133">Transmembrane helix</keyword>
<evidence type="ECO:0000313" key="2">
    <source>
        <dbReference type="EMBL" id="EGB15317.1"/>
    </source>
</evidence>
<reference evidence="2 3" key="1">
    <citation type="journal article" date="2011" name="J. Bacteriol.">
        <title>Genome sequence of the mercury-methylating strain Desulfovibrio desulfuricans ND132.</title>
        <authorList>
            <person name="Brown S.D."/>
            <person name="Gilmour C.C."/>
            <person name="Kucken A.M."/>
            <person name="Wall J.D."/>
            <person name="Elias D.A."/>
            <person name="Brandt C.C."/>
            <person name="Podar M."/>
            <person name="Chertkov O."/>
            <person name="Held B."/>
            <person name="Bruce D.C."/>
            <person name="Detter J.C."/>
            <person name="Tapia R."/>
            <person name="Han C.S."/>
            <person name="Goodwin L.A."/>
            <person name="Cheng J.F."/>
            <person name="Pitluck S."/>
            <person name="Woyke T."/>
            <person name="Mikhailova N."/>
            <person name="Ivanova N.N."/>
            <person name="Han J."/>
            <person name="Lucas S."/>
            <person name="Lapidus A.L."/>
            <person name="Land M.L."/>
            <person name="Hauser L.J."/>
            <person name="Palumbo A.V."/>
        </authorList>
    </citation>
    <scope>NUCLEOTIDE SEQUENCE [LARGE SCALE GENOMIC DNA]</scope>
    <source>
        <strain evidence="2 3">ND132</strain>
    </source>
</reference>
<keyword evidence="1" id="KW-0472">Membrane</keyword>
<gene>
    <name evidence="2" type="ORF">DND132_2112</name>
</gene>
<dbReference type="HOGENOM" id="CLU_3042687_0_0_7"/>
<name>F0JHT1_9BACT</name>
<proteinExistence type="predicted"/>
<evidence type="ECO:0000256" key="1">
    <source>
        <dbReference type="SAM" id="Phobius"/>
    </source>
</evidence>
<dbReference type="AlphaFoldDB" id="F0JHT1"/>
<organism evidence="2 3">
    <name type="scientific">Pseudodesulfovibrio mercurii</name>
    <dbReference type="NCBI Taxonomy" id="641491"/>
    <lineage>
        <taxon>Bacteria</taxon>
        <taxon>Pseudomonadati</taxon>
        <taxon>Thermodesulfobacteriota</taxon>
        <taxon>Desulfovibrionia</taxon>
        <taxon>Desulfovibrionales</taxon>
        <taxon>Desulfovibrionaceae</taxon>
    </lineage>
</organism>
<feature type="transmembrane region" description="Helical" evidence="1">
    <location>
        <begin position="33"/>
        <end position="52"/>
    </location>
</feature>
<protein>
    <submittedName>
        <fullName evidence="2">Uncharacterized protein</fullName>
    </submittedName>
</protein>
<dbReference type="RefSeq" id="WP_014322744.1">
    <property type="nucleotide sequence ID" value="NC_016803.1"/>
</dbReference>
<accession>F0JHT1</accession>
<evidence type="ECO:0000313" key="3">
    <source>
        <dbReference type="Proteomes" id="UP000007845"/>
    </source>
</evidence>
<keyword evidence="3" id="KW-1185">Reference proteome</keyword>
<dbReference type="KEGG" id="ddn:DND132_2112"/>
<dbReference type="EMBL" id="CP003220">
    <property type="protein sequence ID" value="EGB15317.1"/>
    <property type="molecule type" value="Genomic_DNA"/>
</dbReference>